<proteinExistence type="predicted"/>
<dbReference type="Pfam" id="PF12840">
    <property type="entry name" value="HTH_20"/>
    <property type="match status" value="1"/>
</dbReference>
<feature type="domain" description="HTH arsR-type" evidence="1">
    <location>
        <begin position="1"/>
        <end position="94"/>
    </location>
</feature>
<dbReference type="EMBL" id="BAAAQN010000030">
    <property type="protein sequence ID" value="GAA2040463.1"/>
    <property type="molecule type" value="Genomic_DNA"/>
</dbReference>
<comment type="caution">
    <text evidence="2">The sequence shown here is derived from an EMBL/GenBank/DDBJ whole genome shotgun (WGS) entry which is preliminary data.</text>
</comment>
<evidence type="ECO:0000259" key="1">
    <source>
        <dbReference type="PROSITE" id="PS50987"/>
    </source>
</evidence>
<dbReference type="InterPro" id="IPR001845">
    <property type="entry name" value="HTH_ArsR_DNA-bd_dom"/>
</dbReference>
<dbReference type="InterPro" id="IPR036390">
    <property type="entry name" value="WH_DNA-bd_sf"/>
</dbReference>
<dbReference type="PRINTS" id="PR00778">
    <property type="entry name" value="HTHARSR"/>
</dbReference>
<name>A0ABP5G562_9ACTN</name>
<evidence type="ECO:0000313" key="2">
    <source>
        <dbReference type="EMBL" id="GAA2040463.1"/>
    </source>
</evidence>
<evidence type="ECO:0000313" key="3">
    <source>
        <dbReference type="Proteomes" id="UP001500751"/>
    </source>
</evidence>
<gene>
    <name evidence="2" type="ORF">GCM10009839_48250</name>
</gene>
<dbReference type="PROSITE" id="PS50987">
    <property type="entry name" value="HTH_ARSR_2"/>
    <property type="match status" value="1"/>
</dbReference>
<keyword evidence="3" id="KW-1185">Reference proteome</keyword>
<reference evidence="3" key="1">
    <citation type="journal article" date="2019" name="Int. J. Syst. Evol. Microbiol.">
        <title>The Global Catalogue of Microorganisms (GCM) 10K type strain sequencing project: providing services to taxonomists for standard genome sequencing and annotation.</title>
        <authorList>
            <consortium name="The Broad Institute Genomics Platform"/>
            <consortium name="The Broad Institute Genome Sequencing Center for Infectious Disease"/>
            <person name="Wu L."/>
            <person name="Ma J."/>
        </authorList>
    </citation>
    <scope>NUCLEOTIDE SEQUENCE [LARGE SCALE GENOMIC DNA]</scope>
    <source>
        <strain evidence="3">JCM 16014</strain>
    </source>
</reference>
<sequence>MLKHDPDLDRVFQALADPTRRAIVERLVRGPASVSQLAEPLPMSLAAVVQHLQVLEGSGLVRSEKVGRVRTCRVEPAVLRRTEEWFAGQRTLWERRLERLGELLADETEEKEEKEEK</sequence>
<accession>A0ABP5G562</accession>
<protein>
    <submittedName>
        <fullName evidence="2">Metalloregulator ArsR/SmtB family transcription factor</fullName>
    </submittedName>
</protein>
<dbReference type="PANTHER" id="PTHR38600">
    <property type="entry name" value="TRANSCRIPTIONAL REGULATORY PROTEIN"/>
    <property type="match status" value="1"/>
</dbReference>
<dbReference type="Gene3D" id="1.10.10.10">
    <property type="entry name" value="Winged helix-like DNA-binding domain superfamily/Winged helix DNA-binding domain"/>
    <property type="match status" value="1"/>
</dbReference>
<dbReference type="SMART" id="SM00418">
    <property type="entry name" value="HTH_ARSR"/>
    <property type="match status" value="1"/>
</dbReference>
<dbReference type="NCBIfam" id="NF033788">
    <property type="entry name" value="HTH_metalloreg"/>
    <property type="match status" value="1"/>
</dbReference>
<dbReference type="SUPFAM" id="SSF46785">
    <property type="entry name" value="Winged helix' DNA-binding domain"/>
    <property type="match status" value="1"/>
</dbReference>
<dbReference type="PANTHER" id="PTHR38600:SF2">
    <property type="entry name" value="SLL0088 PROTEIN"/>
    <property type="match status" value="1"/>
</dbReference>
<organism evidence="2 3">
    <name type="scientific">Catenulispora yoronensis</name>
    <dbReference type="NCBI Taxonomy" id="450799"/>
    <lineage>
        <taxon>Bacteria</taxon>
        <taxon>Bacillati</taxon>
        <taxon>Actinomycetota</taxon>
        <taxon>Actinomycetes</taxon>
        <taxon>Catenulisporales</taxon>
        <taxon>Catenulisporaceae</taxon>
        <taxon>Catenulispora</taxon>
    </lineage>
</organism>
<dbReference type="InterPro" id="IPR011991">
    <property type="entry name" value="ArsR-like_HTH"/>
</dbReference>
<dbReference type="Proteomes" id="UP001500751">
    <property type="component" value="Unassembled WGS sequence"/>
</dbReference>
<dbReference type="RefSeq" id="WP_344667923.1">
    <property type="nucleotide sequence ID" value="NZ_BAAAQN010000030.1"/>
</dbReference>
<dbReference type="InterPro" id="IPR036388">
    <property type="entry name" value="WH-like_DNA-bd_sf"/>
</dbReference>
<dbReference type="CDD" id="cd00090">
    <property type="entry name" value="HTH_ARSR"/>
    <property type="match status" value="1"/>
</dbReference>